<dbReference type="OrthoDB" id="117186at2"/>
<protein>
    <recommendedName>
        <fullName evidence="4">Organic solvent tolerance-like N-terminal domain-containing protein</fullName>
    </recommendedName>
</protein>
<keyword evidence="3" id="KW-1185">Reference proteome</keyword>
<evidence type="ECO:0000256" key="1">
    <source>
        <dbReference type="SAM" id="SignalP"/>
    </source>
</evidence>
<reference evidence="2 3" key="1">
    <citation type="submission" date="2016-11" db="EMBL/GenBank/DDBJ databases">
        <title>Trade-off between light-utilization and light-protection in marine flavobacteria.</title>
        <authorList>
            <person name="Kumagai Y."/>
        </authorList>
    </citation>
    <scope>NUCLEOTIDE SEQUENCE [LARGE SCALE GENOMIC DNA]</scope>
    <source>
        <strain evidence="2 3">JCM 17109</strain>
    </source>
</reference>
<organism evidence="2 3">
    <name type="scientific">Nonlabens agnitus</name>
    <dbReference type="NCBI Taxonomy" id="870484"/>
    <lineage>
        <taxon>Bacteria</taxon>
        <taxon>Pseudomonadati</taxon>
        <taxon>Bacteroidota</taxon>
        <taxon>Flavobacteriia</taxon>
        <taxon>Flavobacteriales</taxon>
        <taxon>Flavobacteriaceae</taxon>
        <taxon>Nonlabens</taxon>
    </lineage>
</organism>
<feature type="signal peptide" evidence="1">
    <location>
        <begin position="1"/>
        <end position="18"/>
    </location>
</feature>
<gene>
    <name evidence="2" type="ORF">BST86_08525</name>
</gene>
<evidence type="ECO:0000313" key="2">
    <source>
        <dbReference type="EMBL" id="PRP67138.1"/>
    </source>
</evidence>
<comment type="caution">
    <text evidence="2">The sequence shown here is derived from an EMBL/GenBank/DDBJ whole genome shotgun (WGS) entry which is preliminary data.</text>
</comment>
<dbReference type="Proteomes" id="UP000239532">
    <property type="component" value="Unassembled WGS sequence"/>
</dbReference>
<sequence length="112" mass="12709">MKNLFLAIALIIGLNSFAQDKTEIKNDKPEFKCDVVKFNKETNTIELLGNVSFKTDIIELEKAEKILLNKETNEIIVSGLAQFTIDGAIQISEKADKKIMRYKIGERIAYVE</sequence>
<dbReference type="EMBL" id="MQUC01000003">
    <property type="protein sequence ID" value="PRP67138.1"/>
    <property type="molecule type" value="Genomic_DNA"/>
</dbReference>
<dbReference type="AlphaFoldDB" id="A0A2S9WUI8"/>
<proteinExistence type="predicted"/>
<feature type="chain" id="PRO_5015766014" description="Organic solvent tolerance-like N-terminal domain-containing protein" evidence="1">
    <location>
        <begin position="19"/>
        <end position="112"/>
    </location>
</feature>
<dbReference type="RefSeq" id="WP_105982911.1">
    <property type="nucleotide sequence ID" value="NZ_MQUC01000003.1"/>
</dbReference>
<keyword evidence="1" id="KW-0732">Signal</keyword>
<evidence type="ECO:0008006" key="4">
    <source>
        <dbReference type="Google" id="ProtNLM"/>
    </source>
</evidence>
<evidence type="ECO:0000313" key="3">
    <source>
        <dbReference type="Proteomes" id="UP000239532"/>
    </source>
</evidence>
<accession>A0A2S9WUI8</accession>
<name>A0A2S9WUI8_9FLAO</name>